<dbReference type="PANTHER" id="PTHR47259:SF2">
    <property type="entry name" value="URACIL-REGULATED PROTEIN 1"/>
    <property type="match status" value="1"/>
</dbReference>
<accession>A0A5N5QCA3</accession>
<feature type="transmembrane region" description="Helical" evidence="2">
    <location>
        <begin position="1192"/>
        <end position="1211"/>
    </location>
</feature>
<sequence length="1231" mass="134213">MPDDALLSQILIKLDALTTAQATLTERVESIARAGNATSILGHANRPASPTVTLSSTGMGLGTSPPVSNPSGIAGIPTVVSTSAVKPTGTPIEQPKDKALYPNRVILTTYPDQTGIKPIPLTWAADSAAARGPIVCSRLPSSIKSRNAIGAHSGSYSIYRALAIAMGTLSSTHQPNYALTEPPVDIPPQPSWFDPKKIVSFDPWGHLVQQVFASEIAGGLDVRPSIAITKAHIKLSEIDAALTTPTALPIDAKIVIKSRPLLNPDGTQSSADPGVELACSKAAVEPVWWLPGVAERFGIHESLLRRALFEETGGMYPELITRPDIKVFLPPIGGLTIYIFGNPAYMRDVTKELTLRVHDECNGSDVFGSDICTCKPYLVFAIEECVRTAQRGGVGVVAYFRKEGRALGEVTKYLVYNLRKRGGDSADRYFKSTELIAGVKDMRFQALMPDVLHWLGITKIDNMISMSDMKYNAIVDSGIPILKRYDLPEHLIPPDSRVEIDAKIASGYFTSGKKVTEADLYKTHAIGATRSLRWSDAMWLCFVTEQLWQLSRTLTPLRPKRRTRTPSVRRMITPQTRRQASQILNELDPDADDIGDMRSALDRTIDKIGMGPYQWALLALCGFGWAADNMWLQAIAIILPRVQDEYAIPDSRIGFLSSSMFCGMMFGALGWGSCSDLVGRSMAFNLTLALTSLFGVLACLAVGVGDQVSCGTRSLTRLFQGSMPTDGTLFLENVPKKKQYLLTGLSVFFSLGAVVSAIIGIIIIPGNSCPEVPTVVPENTLATSLTKLARSLVFRANVLPQDSNSSRCDVATQNKGWKYLLGVLGTITLVMFIMRIIFFHLYESPRYLVAAGRNSEAVAALQSIEDYNIKFSRQSRSRFIITLADVCDAKPSAMIGENGVIYDADGDEETGTVPRPFSRNSTDEYKTQDSDSGKEDERPRSLALSEQPTDRTDYRSTSESPEGLVGSEWTFNTPVPSAVGGGRPYFGNNTGPEMHDHDESGTSTPSASQPRSDSRPPQLQKPQTRRRSRSSVYVEQNLPRPVARPLAEWLDRVSMLFTPEWRMTTILVWCAWWGMSLAFTMFNVYLPKLLEKRLGAAGSGESRKEAMWDIVIFTLGGCPGALFGAWMIESPLGRRKSLALSTFVTAVCCFAFVQVGIRGTACGTASALNRVGGMIAPVIGGLLLDESPTLPVYASICVFMFSVVCVLLLPFEKCPTDGKAADDRGEYRALH</sequence>
<evidence type="ECO:0000256" key="2">
    <source>
        <dbReference type="SAM" id="Phobius"/>
    </source>
</evidence>
<dbReference type="InterPro" id="IPR036259">
    <property type="entry name" value="MFS_trans_sf"/>
</dbReference>
<feature type="transmembrane region" description="Helical" evidence="2">
    <location>
        <begin position="683"/>
        <end position="704"/>
    </location>
</feature>
<reference evidence="5 6" key="1">
    <citation type="journal article" date="2019" name="Fungal Biol. Biotechnol.">
        <title>Draft genome sequence of fastidious pathogen Ceratobasidium theobromae, which causes vascular-streak dieback in Theobroma cacao.</title>
        <authorList>
            <person name="Ali S.S."/>
            <person name="Asman A."/>
            <person name="Shao J."/>
            <person name="Firmansyah A.P."/>
            <person name="Susilo A.W."/>
            <person name="Rosmana A."/>
            <person name="McMahon P."/>
            <person name="Junaid M."/>
            <person name="Guest D."/>
            <person name="Kheng T.Y."/>
            <person name="Meinhardt L.W."/>
            <person name="Bailey B.A."/>
        </authorList>
    </citation>
    <scope>NUCLEOTIDE SEQUENCE [LARGE SCALE GENOMIC DNA]</scope>
    <source>
        <strain evidence="5 6">CT2</strain>
    </source>
</reference>
<evidence type="ECO:0000313" key="5">
    <source>
        <dbReference type="EMBL" id="KAB5589259.1"/>
    </source>
</evidence>
<keyword evidence="2" id="KW-1133">Transmembrane helix</keyword>
<feature type="compositionally biased region" description="Basic and acidic residues" evidence="1">
    <location>
        <begin position="921"/>
        <end position="940"/>
    </location>
</feature>
<dbReference type="Gene3D" id="1.20.1250.20">
    <property type="entry name" value="MFS general substrate transporter like domains"/>
    <property type="match status" value="2"/>
</dbReference>
<keyword evidence="2" id="KW-0472">Membrane</keyword>
<evidence type="ECO:0000313" key="6">
    <source>
        <dbReference type="Proteomes" id="UP000383932"/>
    </source>
</evidence>
<proteinExistence type="predicted"/>
<dbReference type="Proteomes" id="UP000383932">
    <property type="component" value="Unassembled WGS sequence"/>
</dbReference>
<dbReference type="Gene3D" id="3.40.50.10990">
    <property type="entry name" value="GTP cyclohydrolase II"/>
    <property type="match status" value="1"/>
</dbReference>
<feature type="transmembrane region" description="Helical" evidence="2">
    <location>
        <begin position="653"/>
        <end position="671"/>
    </location>
</feature>
<feature type="transmembrane region" description="Helical" evidence="2">
    <location>
        <begin position="1138"/>
        <end position="1157"/>
    </location>
</feature>
<dbReference type="InterPro" id="IPR022163">
    <property type="entry name" value="GTP_CH_N"/>
</dbReference>
<feature type="domain" description="GTP cyclohydrolase N-terminal" evidence="4">
    <location>
        <begin position="104"/>
        <end position="311"/>
    </location>
</feature>
<evidence type="ECO:0000259" key="4">
    <source>
        <dbReference type="Pfam" id="PF12471"/>
    </source>
</evidence>
<dbReference type="NCBIfam" id="NF005536">
    <property type="entry name" value="PRK07198.1"/>
    <property type="match status" value="1"/>
</dbReference>
<dbReference type="AlphaFoldDB" id="A0A5N5QCA3"/>
<dbReference type="PANTHER" id="PTHR47259">
    <property type="match status" value="1"/>
</dbReference>
<feature type="domain" description="GTP cyclohydrolase II" evidence="3">
    <location>
        <begin position="349"/>
        <end position="484"/>
    </location>
</feature>
<dbReference type="InterPro" id="IPR036144">
    <property type="entry name" value="RibA-like_sf"/>
</dbReference>
<feature type="compositionally biased region" description="Polar residues" evidence="1">
    <location>
        <begin position="1001"/>
        <end position="1022"/>
    </location>
</feature>
<dbReference type="Pfam" id="PF00925">
    <property type="entry name" value="GTP_cyclohydro2"/>
    <property type="match status" value="1"/>
</dbReference>
<dbReference type="SUPFAM" id="SSF103473">
    <property type="entry name" value="MFS general substrate transporter"/>
    <property type="match status" value="1"/>
</dbReference>
<protein>
    <submittedName>
        <fullName evidence="5">Cyclohydrolase</fullName>
    </submittedName>
</protein>
<gene>
    <name evidence="5" type="ORF">CTheo_7296</name>
</gene>
<feature type="transmembrane region" description="Helical" evidence="2">
    <location>
        <begin position="740"/>
        <end position="764"/>
    </location>
</feature>
<keyword evidence="6" id="KW-1185">Reference proteome</keyword>
<dbReference type="OrthoDB" id="57939at2759"/>
<organism evidence="5 6">
    <name type="scientific">Ceratobasidium theobromae</name>
    <dbReference type="NCBI Taxonomy" id="1582974"/>
    <lineage>
        <taxon>Eukaryota</taxon>
        <taxon>Fungi</taxon>
        <taxon>Dikarya</taxon>
        <taxon>Basidiomycota</taxon>
        <taxon>Agaricomycotina</taxon>
        <taxon>Agaricomycetes</taxon>
        <taxon>Cantharellales</taxon>
        <taxon>Ceratobasidiaceae</taxon>
        <taxon>Ceratobasidium</taxon>
    </lineage>
</organism>
<feature type="transmembrane region" description="Helical" evidence="2">
    <location>
        <begin position="1106"/>
        <end position="1126"/>
    </location>
</feature>
<evidence type="ECO:0000259" key="3">
    <source>
        <dbReference type="Pfam" id="PF00925"/>
    </source>
</evidence>
<feature type="transmembrane region" description="Helical" evidence="2">
    <location>
        <begin position="1066"/>
        <end position="1086"/>
    </location>
</feature>
<evidence type="ECO:0000256" key="1">
    <source>
        <dbReference type="SAM" id="MobiDB-lite"/>
    </source>
</evidence>
<comment type="caution">
    <text evidence="5">The sequence shown here is derived from an EMBL/GenBank/DDBJ whole genome shotgun (WGS) entry which is preliminary data.</text>
</comment>
<keyword evidence="2" id="KW-0812">Transmembrane</keyword>
<feature type="region of interest" description="Disordered" evidence="1">
    <location>
        <begin position="902"/>
        <end position="1034"/>
    </location>
</feature>
<dbReference type="InterPro" id="IPR032677">
    <property type="entry name" value="GTP_cyclohydro_II"/>
</dbReference>
<dbReference type="EMBL" id="SSOP01000295">
    <property type="protein sequence ID" value="KAB5589259.1"/>
    <property type="molecule type" value="Genomic_DNA"/>
</dbReference>
<dbReference type="SUPFAM" id="SSF142695">
    <property type="entry name" value="RibA-like"/>
    <property type="match status" value="1"/>
</dbReference>
<dbReference type="Pfam" id="PF12471">
    <property type="entry name" value="GTP_CH_N"/>
    <property type="match status" value="1"/>
</dbReference>
<dbReference type="GO" id="GO:0016787">
    <property type="term" value="F:hydrolase activity"/>
    <property type="evidence" value="ECO:0007669"/>
    <property type="project" value="UniProtKB-KW"/>
</dbReference>
<name>A0A5N5QCA3_9AGAM</name>
<keyword evidence="5" id="KW-0378">Hydrolase</keyword>
<feature type="transmembrane region" description="Helical" evidence="2">
    <location>
        <begin position="819"/>
        <end position="838"/>
    </location>
</feature>